<protein>
    <recommendedName>
        <fullName evidence="3">F-box domain-containing protein</fullName>
    </recommendedName>
</protein>
<dbReference type="InParanoid" id="A0A1X2HEN5"/>
<dbReference type="SUPFAM" id="SSF52047">
    <property type="entry name" value="RNI-like"/>
    <property type="match status" value="1"/>
</dbReference>
<dbReference type="InterPro" id="IPR032675">
    <property type="entry name" value="LRR_dom_sf"/>
</dbReference>
<evidence type="ECO:0000313" key="2">
    <source>
        <dbReference type="Proteomes" id="UP000242180"/>
    </source>
</evidence>
<dbReference type="Proteomes" id="UP000242180">
    <property type="component" value="Unassembled WGS sequence"/>
</dbReference>
<dbReference type="EMBL" id="MCGN01000004">
    <property type="protein sequence ID" value="ORY97391.1"/>
    <property type="molecule type" value="Genomic_DNA"/>
</dbReference>
<dbReference type="PANTHER" id="PTHR32212">
    <property type="entry name" value="CYCLIN-LIKE F-BOX"/>
    <property type="match status" value="1"/>
</dbReference>
<dbReference type="Gene3D" id="1.25.40.10">
    <property type="entry name" value="Tetratricopeptide repeat domain"/>
    <property type="match status" value="1"/>
</dbReference>
<comment type="caution">
    <text evidence="1">The sequence shown here is derived from an EMBL/GenBank/DDBJ whole genome shotgun (WGS) entry which is preliminary data.</text>
</comment>
<accession>A0A1X2HEN5</accession>
<dbReference type="AlphaFoldDB" id="A0A1X2HEN5"/>
<reference evidence="1 2" key="1">
    <citation type="submission" date="2016-07" db="EMBL/GenBank/DDBJ databases">
        <title>Pervasive Adenine N6-methylation of Active Genes in Fungi.</title>
        <authorList>
            <consortium name="DOE Joint Genome Institute"/>
            <person name="Mondo S.J."/>
            <person name="Dannebaum R.O."/>
            <person name="Kuo R.C."/>
            <person name="Labutti K."/>
            <person name="Haridas S."/>
            <person name="Kuo A."/>
            <person name="Salamov A."/>
            <person name="Ahrendt S.R."/>
            <person name="Lipzen A."/>
            <person name="Sullivan W."/>
            <person name="Andreopoulos W.B."/>
            <person name="Clum A."/>
            <person name="Lindquist E."/>
            <person name="Daum C."/>
            <person name="Ramamoorthy G.K."/>
            <person name="Gryganskyi A."/>
            <person name="Culley D."/>
            <person name="Magnuson J.K."/>
            <person name="James T.Y."/>
            <person name="O'Malley M.A."/>
            <person name="Stajich J.E."/>
            <person name="Spatafora J.W."/>
            <person name="Visel A."/>
            <person name="Grigoriev I.V."/>
        </authorList>
    </citation>
    <scope>NUCLEOTIDE SEQUENCE [LARGE SCALE GENOMIC DNA]</scope>
    <source>
        <strain evidence="1 2">NRRL 2496</strain>
    </source>
</reference>
<gene>
    <name evidence="1" type="ORF">BCR43DRAFT_489692</name>
</gene>
<evidence type="ECO:0008006" key="3">
    <source>
        <dbReference type="Google" id="ProtNLM"/>
    </source>
</evidence>
<dbReference type="InterPro" id="IPR011990">
    <property type="entry name" value="TPR-like_helical_dom_sf"/>
</dbReference>
<proteinExistence type="predicted"/>
<dbReference type="InterPro" id="IPR036047">
    <property type="entry name" value="F-box-like_dom_sf"/>
</dbReference>
<keyword evidence="2" id="KW-1185">Reference proteome</keyword>
<organism evidence="1 2">
    <name type="scientific">Syncephalastrum racemosum</name>
    <name type="common">Filamentous fungus</name>
    <dbReference type="NCBI Taxonomy" id="13706"/>
    <lineage>
        <taxon>Eukaryota</taxon>
        <taxon>Fungi</taxon>
        <taxon>Fungi incertae sedis</taxon>
        <taxon>Mucoromycota</taxon>
        <taxon>Mucoromycotina</taxon>
        <taxon>Mucoromycetes</taxon>
        <taxon>Mucorales</taxon>
        <taxon>Syncephalastraceae</taxon>
        <taxon>Syncephalastrum</taxon>
    </lineage>
</organism>
<dbReference type="SUPFAM" id="SSF48452">
    <property type="entry name" value="TPR-like"/>
    <property type="match status" value="1"/>
</dbReference>
<sequence length="671" mass="76578">MKKKKSYCRPLQGVHAVFYIFQQAFQPFKPLASPPNAFLSFLSVIQYPIMLTVPLTPDTLSRLNADKDEEEQAENALSAALIILLESRLIKAWEAHRFESAMKTSESLMTRFPDEPTGYRWAGDIAMARHNYARAIDFYRRYVALYPSGRTQLAVAEKCLKKKVDPFGCLPDDVIEIIIHFVLETRLTMMLVSSSWRARLLRLPVVWRSMSLNFTSQPLSLYFESAPRRYLGPHIHHLTLKCDKTLCAAAGLLALGQCVQLRSLEILDATKYHDEKYEDQDQLRLCHRDFARISLHLTKLTIETQLVPQHTLQYILKICPQLETLIYRVKNPQNAMCDLPIEGAEPSGLQPSRIKHLEWPTPDDLMVEESAARLPESLPRLEFLWVRSMDPGAYNEVFVSDFLRKLQDTCPALEQLYLGDDGVQVLLEQKKSLQKPATTRGIRQMALWQYCPSHEELEVFRQIITRHANTLECLHVTLSGGYFDEEMEEVPDQVQLPPMPHLTSLMLQDAVAPSMEPFHLFLSRCQALQKLALHQLEFLSDDVFRAILQLPDLRSLTLDMCDLDPDDIALFVTHAVALGETCPLRELHITARNVFWLAHLGRLTMVKHMSFLCPDPGDLEPVAAQVQRTFLDHAAESGLTTRLESLYFTANTYNINAVKNAFAPGVVREAK</sequence>
<dbReference type="PANTHER" id="PTHR32212:SF248">
    <property type="entry name" value="F-BOX DOMAIN-CONTAINING PROTEIN"/>
    <property type="match status" value="1"/>
</dbReference>
<dbReference type="SUPFAM" id="SSF81383">
    <property type="entry name" value="F-box domain"/>
    <property type="match status" value="1"/>
</dbReference>
<dbReference type="Gene3D" id="3.80.10.10">
    <property type="entry name" value="Ribonuclease Inhibitor"/>
    <property type="match status" value="2"/>
</dbReference>
<evidence type="ECO:0000313" key="1">
    <source>
        <dbReference type="EMBL" id="ORY97391.1"/>
    </source>
</evidence>
<name>A0A1X2HEN5_SYNRA</name>